<organism evidence="1">
    <name type="scientific">Salinispora arenicola (strain CNS-205)</name>
    <dbReference type="NCBI Taxonomy" id="391037"/>
    <lineage>
        <taxon>Bacteria</taxon>
        <taxon>Bacillati</taxon>
        <taxon>Actinomycetota</taxon>
        <taxon>Actinomycetes</taxon>
        <taxon>Micromonosporales</taxon>
        <taxon>Micromonosporaceae</taxon>
        <taxon>Salinispora</taxon>
    </lineage>
</organism>
<dbReference type="HOGENOM" id="CLU_752091_0_0_11"/>
<dbReference type="AlphaFoldDB" id="A8M164"/>
<accession>A8M164</accession>
<dbReference type="EMBL" id="CP000850">
    <property type="protein sequence ID" value="ABV96534.1"/>
    <property type="molecule type" value="Genomic_DNA"/>
</dbReference>
<dbReference type="KEGG" id="saq:Sare_0606"/>
<evidence type="ECO:0000313" key="1">
    <source>
        <dbReference type="EMBL" id="ABV96534.1"/>
    </source>
</evidence>
<proteinExistence type="predicted"/>
<gene>
    <name evidence="1" type="ordered locus">Sare_0606</name>
</gene>
<reference evidence="1" key="1">
    <citation type="submission" date="2007-10" db="EMBL/GenBank/DDBJ databases">
        <title>Complete sequence of Salinispora arenicola CNS-205.</title>
        <authorList>
            <consortium name="US DOE Joint Genome Institute"/>
            <person name="Copeland A."/>
            <person name="Lucas S."/>
            <person name="Lapidus A."/>
            <person name="Barry K."/>
            <person name="Glavina del Rio T."/>
            <person name="Dalin E."/>
            <person name="Tice H."/>
            <person name="Pitluck S."/>
            <person name="Foster B."/>
            <person name="Schmutz J."/>
            <person name="Larimer F."/>
            <person name="Land M."/>
            <person name="Hauser L."/>
            <person name="Kyrpides N."/>
            <person name="Ivanova N."/>
            <person name="Jensen P.R."/>
            <person name="Moore B.S."/>
            <person name="Penn K."/>
            <person name="Jenkins C."/>
            <person name="Udwary D."/>
            <person name="Xiang L."/>
            <person name="Gontang E."/>
            <person name="Richardson P."/>
        </authorList>
    </citation>
    <scope>NUCLEOTIDE SEQUENCE [LARGE SCALE GENOMIC DNA]</scope>
    <source>
        <strain evidence="1">CNS-205</strain>
    </source>
</reference>
<dbReference type="STRING" id="391037.Sare_0606"/>
<dbReference type="PATRIC" id="fig|391037.6.peg.619"/>
<protein>
    <submittedName>
        <fullName evidence="1">Uncharacterized protein</fullName>
    </submittedName>
</protein>
<dbReference type="OrthoDB" id="3504852at2"/>
<dbReference type="eggNOG" id="ENOG5033RYS">
    <property type="taxonomic scope" value="Bacteria"/>
</dbReference>
<name>A8M164_SALAI</name>
<sequence length="374" mass="40218">MTPSRAATIAARFPLVARKRPPAKPLDARVNRLVRLAETAHRESDPDKASMVFNGAALVASDCGDPNLARAWCRRHASLYLSRAPLNGYTARFALEPVVNLARLSIRDGDGDGAYRLLTHLYTAIVGGTPAFLDGLEIHPRQLPADPEELSPIISWLRGTLLSDGTRALTLAGRWDDAVTHVRRYDGIGPTLVDGRQVAIVAHLLRDEGPSAAALLAATEIEAPWEQTVHGLLKIWQELAVGTVAVDHADLIERVSAVPRTPGLAVFRVRLGLTALDLSVGLPIDVVDNLTKQLVADAIHDEDAKAARDLINHPAVEVEHQEALRPLLKASGLDQGSLPARAIDPFSVALDLAGAVIARQRDRGRGAGLHARTQ</sequence>